<accession>A0A7S9RGS5</accession>
<sequence length="145" mass="16694">MAIWQCDFYILPSNSDEAVLNLETFDDSIFWHKVSVNKEIFNSVASVLPQVKSWSDSLDIYGSLEDSCLQISFDNNGLVDGALLRINFTSEYKDILKFIISFCVKNDFEILTSDLQKLPLLYSQIDQYIAGSKRKEKFMKLQKTI</sequence>
<dbReference type="Proteomes" id="UP000594404">
    <property type="component" value="Chromosome"/>
</dbReference>
<evidence type="ECO:0000313" key="2">
    <source>
        <dbReference type="Proteomes" id="UP000594404"/>
    </source>
</evidence>
<name>A0A7S9RGS5_9BACT</name>
<gene>
    <name evidence="1" type="ORF">CVT01_01030</name>
</gene>
<reference evidence="1 2" key="1">
    <citation type="journal article" date="2018" name="Emerg. Microbes Infect.">
        <title>Genomic analysis of oral Campylobacter concisus strains identified a potential bacterial molecular marker associated with active Crohn's disease.</title>
        <authorList>
            <person name="Liu F."/>
            <person name="Ma R."/>
            <person name="Tay C.Y.A."/>
            <person name="Octavia S."/>
            <person name="Lan R."/>
            <person name="Chung H.K.L."/>
            <person name="Riordan S.M."/>
            <person name="Grimm M.C."/>
            <person name="Leong R.W."/>
            <person name="Tanaka M.M."/>
            <person name="Connor S."/>
            <person name="Zhang L."/>
        </authorList>
    </citation>
    <scope>NUCLEOTIDE SEQUENCE [LARGE SCALE GENOMIC DNA]</scope>
    <source>
        <strain evidence="1 2">P1CDO3</strain>
    </source>
</reference>
<proteinExistence type="predicted"/>
<dbReference type="AlphaFoldDB" id="A0A7S9RGS5"/>
<dbReference type="RefSeq" id="WP_107715024.1">
    <property type="nucleotide sequence ID" value="NZ_CP049266.1"/>
</dbReference>
<dbReference type="EMBL" id="CP049266">
    <property type="protein sequence ID" value="QPH91167.1"/>
    <property type="molecule type" value="Genomic_DNA"/>
</dbReference>
<protein>
    <submittedName>
        <fullName evidence="1">Uncharacterized protein</fullName>
    </submittedName>
</protein>
<organism evidence="1 2">
    <name type="scientific">Campylobacter concisus</name>
    <dbReference type="NCBI Taxonomy" id="199"/>
    <lineage>
        <taxon>Bacteria</taxon>
        <taxon>Pseudomonadati</taxon>
        <taxon>Campylobacterota</taxon>
        <taxon>Epsilonproteobacteria</taxon>
        <taxon>Campylobacterales</taxon>
        <taxon>Campylobacteraceae</taxon>
        <taxon>Campylobacter</taxon>
    </lineage>
</organism>
<evidence type="ECO:0000313" key="1">
    <source>
        <dbReference type="EMBL" id="QPH91167.1"/>
    </source>
</evidence>